<dbReference type="PRINTS" id="PR00095">
    <property type="entry name" value="ANTSNTHASEI"/>
</dbReference>
<keyword evidence="4" id="KW-0479">Metal-binding</keyword>
<gene>
    <name evidence="4" type="primary">menF</name>
    <name evidence="7" type="ordered locus">Rxyl_2897</name>
</gene>
<proteinExistence type="inferred from homology"/>
<organism evidence="7 8">
    <name type="scientific">Rubrobacter xylanophilus (strain DSM 9941 / JCM 11954 / NBRC 16129 / PRD-1)</name>
    <dbReference type="NCBI Taxonomy" id="266117"/>
    <lineage>
        <taxon>Bacteria</taxon>
        <taxon>Bacillati</taxon>
        <taxon>Actinomycetota</taxon>
        <taxon>Rubrobacteria</taxon>
        <taxon>Rubrobacterales</taxon>
        <taxon>Rubrobacteraceae</taxon>
        <taxon>Rubrobacter</taxon>
    </lineage>
</organism>
<reference evidence="7 8" key="1">
    <citation type="submission" date="2006-06" db="EMBL/GenBank/DDBJ databases">
        <title>Complete sequence of Rubrobacter xylanophilus DSM 9941.</title>
        <authorList>
            <consortium name="US DOE Joint Genome Institute"/>
            <person name="Copeland A."/>
            <person name="Lucas S."/>
            <person name="Lapidus A."/>
            <person name="Barry K."/>
            <person name="Detter J.C."/>
            <person name="Glavina del Rio T."/>
            <person name="Hammon N."/>
            <person name="Israni S."/>
            <person name="Dalin E."/>
            <person name="Tice H."/>
            <person name="Pitluck S."/>
            <person name="Munk A.C."/>
            <person name="Brettin T."/>
            <person name="Bruce D."/>
            <person name="Han C."/>
            <person name="Tapia R."/>
            <person name="Gilna P."/>
            <person name="Schmutz J."/>
            <person name="Larimer F."/>
            <person name="Land M."/>
            <person name="Hauser L."/>
            <person name="Kyrpides N."/>
            <person name="Lykidis A."/>
            <person name="da Costa M.S."/>
            <person name="Rainey F.A."/>
            <person name="Empadinhas N."/>
            <person name="Jolivet E."/>
            <person name="Battista J.R."/>
            <person name="Richardson P."/>
        </authorList>
    </citation>
    <scope>NUCLEOTIDE SEQUENCE [LARGE SCALE GENOMIC DNA]</scope>
    <source>
        <strain evidence="8">DSM 9941 / NBRC 16129 / PRD-1</strain>
    </source>
</reference>
<keyword evidence="3 4" id="KW-0413">Isomerase</keyword>
<dbReference type="InterPro" id="IPR034681">
    <property type="entry name" value="MenF"/>
</dbReference>
<dbReference type="UniPathway" id="UPA01057">
    <property type="reaction ID" value="UER00163"/>
</dbReference>
<dbReference type="HOGENOM" id="CLU_006493_8_4_11"/>
<evidence type="ECO:0000313" key="7">
    <source>
        <dbReference type="EMBL" id="ABG05808.1"/>
    </source>
</evidence>
<keyword evidence="4" id="KW-0474">Menaquinone biosynthesis</keyword>
<evidence type="ECO:0000313" key="8">
    <source>
        <dbReference type="Proteomes" id="UP000006637"/>
    </source>
</evidence>
<feature type="active site" description="Proton acceptor" evidence="4">
    <location>
        <position position="224"/>
    </location>
</feature>
<keyword evidence="4" id="KW-0460">Magnesium</keyword>
<evidence type="ECO:0000256" key="5">
    <source>
        <dbReference type="SAM" id="MobiDB-lite"/>
    </source>
</evidence>
<dbReference type="Proteomes" id="UP000006637">
    <property type="component" value="Chromosome"/>
</dbReference>
<dbReference type="InterPro" id="IPR005801">
    <property type="entry name" value="ADC_synthase"/>
</dbReference>
<evidence type="ECO:0000259" key="6">
    <source>
        <dbReference type="Pfam" id="PF00425"/>
    </source>
</evidence>
<dbReference type="GO" id="GO:0008909">
    <property type="term" value="F:isochorismate synthase activity"/>
    <property type="evidence" value="ECO:0007669"/>
    <property type="project" value="UniProtKB-UniRule"/>
</dbReference>
<feature type="binding site" evidence="4">
    <location>
        <position position="318"/>
    </location>
    <ligand>
        <name>Mg(2+)</name>
        <dbReference type="ChEBI" id="CHEBI:18420"/>
    </ligand>
</feature>
<comment type="similarity">
    <text evidence="2 4">Belongs to the isochorismate synthase family.</text>
</comment>
<protein>
    <recommendedName>
        <fullName evidence="4">Isochorismate synthase MenF</fullName>
        <ecNumber evidence="4">5.4.4.2</ecNumber>
    </recommendedName>
    <alternativeName>
        <fullName evidence="4">Isochorismate mutase</fullName>
    </alternativeName>
</protein>
<feature type="region of interest" description="Disordered" evidence="5">
    <location>
        <begin position="281"/>
        <end position="303"/>
    </location>
</feature>
<dbReference type="HAMAP" id="MF_01935">
    <property type="entry name" value="MenF"/>
    <property type="match status" value="1"/>
</dbReference>
<feature type="active site" description="Proton donor" evidence="4">
    <location>
        <position position="274"/>
    </location>
</feature>
<name>Q1AS20_RUBXD</name>
<dbReference type="InterPro" id="IPR019999">
    <property type="entry name" value="Anth_synth_I-like"/>
</dbReference>
<comment type="cofactor">
    <cofactor evidence="4">
        <name>Mg(2+)</name>
        <dbReference type="ChEBI" id="CHEBI:18420"/>
    </cofactor>
</comment>
<dbReference type="RefSeq" id="WP_011565817.1">
    <property type="nucleotide sequence ID" value="NC_008148.1"/>
</dbReference>
<dbReference type="PhylomeDB" id="Q1AS20"/>
<dbReference type="EC" id="5.4.4.2" evidence="4"/>
<dbReference type="EMBL" id="CP000386">
    <property type="protein sequence ID" value="ABG05808.1"/>
    <property type="molecule type" value="Genomic_DNA"/>
</dbReference>
<dbReference type="PANTHER" id="PTHR42839">
    <property type="entry name" value="ISOCHORISMATE SYNTHASE ENTC"/>
    <property type="match status" value="1"/>
</dbReference>
<dbReference type="STRING" id="266117.Rxyl_2897"/>
<sequence length="473" mass="51020">MAARRCGVLRREARPGRARWRLAGLVSRALSGGAVEEAGLEERVVRLSVPVGEVDPLLWLAAQRPGSRLYWSARGGGFEVAAAGEADALVGWPGECPAALRKRQGLLLAGDGGTRYYGGARFDPARRPGAEWEPFGAYRFVLPRFELRVREGMRELACNLVLPRDADRREEILEELEALPLPEEELPAPRFPAPLRRSDAPGFAGWRAGVGRALAAFEEGRMDKVVLARRAAFSFGGPLDAPALARALRAVTPGCFHFYFEPQEGAAFLGASPERLYRREGRSVTSEAVAGTRPRGSSEADDRALGGELLGSEKDREEHAYVLRSIREELAPLCESLRADGDVSEMRLASRRHLVARLRGVLRPGVTDADLLETLHPTPAVGGYPRRAALAELRSSEPFDRGWYAGPVGWIGAGGAEFAVGIRSGLVRGSELALFSGAGIVRGSAAAEEWAEIEQKISDFAGILGLEGRDASG</sequence>
<dbReference type="InterPro" id="IPR004561">
    <property type="entry name" value="IsoChor_synthase"/>
</dbReference>
<comment type="catalytic activity">
    <reaction evidence="1 4">
        <text>chorismate = isochorismate</text>
        <dbReference type="Rhea" id="RHEA:18985"/>
        <dbReference type="ChEBI" id="CHEBI:29748"/>
        <dbReference type="ChEBI" id="CHEBI:29780"/>
        <dbReference type="EC" id="5.4.4.2"/>
    </reaction>
</comment>
<dbReference type="GO" id="GO:0009234">
    <property type="term" value="P:menaquinone biosynthetic process"/>
    <property type="evidence" value="ECO:0007669"/>
    <property type="project" value="UniProtKB-UniRule"/>
</dbReference>
<keyword evidence="8" id="KW-1185">Reference proteome</keyword>
<dbReference type="SUPFAM" id="SSF56322">
    <property type="entry name" value="ADC synthase"/>
    <property type="match status" value="1"/>
</dbReference>
<dbReference type="OrthoDB" id="9806579at2"/>
<feature type="binding site" evidence="4">
    <location>
        <position position="452"/>
    </location>
    <ligand>
        <name>Mg(2+)</name>
        <dbReference type="ChEBI" id="CHEBI:18420"/>
    </ligand>
</feature>
<evidence type="ECO:0000256" key="2">
    <source>
        <dbReference type="ARBA" id="ARBA00005297"/>
    </source>
</evidence>
<dbReference type="UniPathway" id="UPA00079"/>
<dbReference type="AlphaFoldDB" id="Q1AS20"/>
<dbReference type="GO" id="GO:0000287">
    <property type="term" value="F:magnesium ion binding"/>
    <property type="evidence" value="ECO:0007669"/>
    <property type="project" value="UniProtKB-UniRule"/>
</dbReference>
<dbReference type="PANTHER" id="PTHR42839:SF2">
    <property type="entry name" value="ISOCHORISMATE SYNTHASE ENTC"/>
    <property type="match status" value="1"/>
</dbReference>
<evidence type="ECO:0000256" key="4">
    <source>
        <dbReference type="HAMAP-Rule" id="MF_01935"/>
    </source>
</evidence>
<dbReference type="Pfam" id="PF00425">
    <property type="entry name" value="Chorismate_bind"/>
    <property type="match status" value="1"/>
</dbReference>
<evidence type="ECO:0000256" key="3">
    <source>
        <dbReference type="ARBA" id="ARBA00023235"/>
    </source>
</evidence>
<comment type="function">
    <text evidence="4">Catalyzes the conversion of chorismate to isochorismate.</text>
</comment>
<dbReference type="Gene3D" id="3.60.120.10">
    <property type="entry name" value="Anthranilate synthase"/>
    <property type="match status" value="1"/>
</dbReference>
<dbReference type="KEGG" id="rxy:Rxyl_2897"/>
<comment type="pathway">
    <text evidence="4">Quinol/quinone metabolism; menaquinone biosynthesis.</text>
</comment>
<evidence type="ECO:0000256" key="1">
    <source>
        <dbReference type="ARBA" id="ARBA00000799"/>
    </source>
</evidence>
<dbReference type="InterPro" id="IPR015890">
    <property type="entry name" value="Chorismate_C"/>
</dbReference>
<dbReference type="eggNOG" id="COG1169">
    <property type="taxonomic scope" value="Bacteria"/>
</dbReference>
<comment type="pathway">
    <text evidence="4">Quinol/quinone metabolism; 1,4-dihydroxy-2-naphthoate biosynthesis; 1,4-dihydroxy-2-naphthoate from chorismate: step 1/7.</text>
</comment>
<dbReference type="NCBIfam" id="TIGR00543">
    <property type="entry name" value="isochor_syn"/>
    <property type="match status" value="1"/>
</dbReference>
<feature type="domain" description="Chorismate-utilising enzyme C-terminal" evidence="6">
    <location>
        <begin position="205"/>
        <end position="456"/>
    </location>
</feature>
<accession>Q1AS20</accession>